<proteinExistence type="predicted"/>
<name>A0AAW4BMZ0_VIBAN</name>
<comment type="caution">
    <text evidence="3">The sequence shown here is derived from an EMBL/GenBank/DDBJ whole genome shotgun (WGS) entry which is preliminary data.</text>
</comment>
<organism evidence="3 4">
    <name type="scientific">Vibrio anguillarum</name>
    <name type="common">Listonella anguillarum</name>
    <dbReference type="NCBI Taxonomy" id="55601"/>
    <lineage>
        <taxon>Bacteria</taxon>
        <taxon>Pseudomonadati</taxon>
        <taxon>Pseudomonadota</taxon>
        <taxon>Gammaproteobacteria</taxon>
        <taxon>Vibrionales</taxon>
        <taxon>Vibrionaceae</taxon>
        <taxon>Vibrio</taxon>
    </lineage>
</organism>
<evidence type="ECO:0000259" key="2">
    <source>
        <dbReference type="Pfam" id="PF13271"/>
    </source>
</evidence>
<dbReference type="EMBL" id="SCLC01000080">
    <property type="protein sequence ID" value="MBF4436363.1"/>
    <property type="molecule type" value="Genomic_DNA"/>
</dbReference>
<evidence type="ECO:0000313" key="3">
    <source>
        <dbReference type="EMBL" id="MBF4436363.1"/>
    </source>
</evidence>
<evidence type="ECO:0000313" key="4">
    <source>
        <dbReference type="Proteomes" id="UP000786185"/>
    </source>
</evidence>
<gene>
    <name evidence="3" type="ORF">ERJ77_17950</name>
</gene>
<feature type="domain" description="DUF4062" evidence="2">
    <location>
        <begin position="6"/>
        <end position="87"/>
    </location>
</feature>
<dbReference type="Proteomes" id="UP000786185">
    <property type="component" value="Unassembled WGS sequence"/>
</dbReference>
<evidence type="ECO:0000256" key="1">
    <source>
        <dbReference type="SAM" id="Coils"/>
    </source>
</evidence>
<accession>A0AAW4BMZ0</accession>
<dbReference type="InterPro" id="IPR025139">
    <property type="entry name" value="DUF4062"/>
</dbReference>
<feature type="coiled-coil region" evidence="1">
    <location>
        <begin position="170"/>
        <end position="197"/>
    </location>
</feature>
<sequence length="333" mass="37941">MDKRYQVFVSSTYVDLVEERQSVLQTLMEMDCIPAGMELFPAADEEQWEFIKKVIDDCDYYLLIIGGRYGSTAEDGLSYTEKEFDYAVSKGIKVIALLHEAPDDLPRGKSEQSEDLYRKLQEFRKKVGTDRLVRFWKEASQLPGEVALSLNKTIKMFPAVGWVRADSAASPELLAEINELRKKNDSLIAQLDELSSHQVLVPEKELADWDSTIELHGSYYKIAHSIHQSSQTCKWTANITWRELFSLLSPFLSDTAFDSAVSEFVSQHLSNVDIQDGNNSIFTTDRQNLYTIRIQFMAMGLIEINNDKPQALWKLSSRGMSEMLRARVVGKNA</sequence>
<reference evidence="3" key="1">
    <citation type="journal article" date="2021" name="PeerJ">
        <title>Analysis of 44 Vibrio anguillarum genomes reveals high genetic diversity.</title>
        <authorList>
            <person name="Hansen M.J."/>
            <person name="Dalsgaard I."/>
        </authorList>
    </citation>
    <scope>NUCLEOTIDE SEQUENCE</scope>
    <source>
        <strain evidence="3">850617-1/1</strain>
    </source>
</reference>
<protein>
    <submittedName>
        <fullName evidence="3">DUF4062 domain-containing protein</fullName>
    </submittedName>
</protein>
<keyword evidence="1" id="KW-0175">Coiled coil</keyword>
<dbReference type="Pfam" id="PF13271">
    <property type="entry name" value="DUF4062"/>
    <property type="match status" value="1"/>
</dbReference>
<dbReference type="AlphaFoldDB" id="A0AAW4BMZ0"/>